<dbReference type="AlphaFoldDB" id="A0A9W6WM30"/>
<accession>A0A9W6WM30</accession>
<protein>
    <submittedName>
        <fullName evidence="2">Unnamed protein product</fullName>
    </submittedName>
</protein>
<name>A0A9W6WM30_AMBMO</name>
<keyword evidence="3" id="KW-1185">Reference proteome</keyword>
<dbReference type="EMBL" id="BSXU01014412">
    <property type="protein sequence ID" value="GME80807.1"/>
    <property type="molecule type" value="Genomic_DNA"/>
</dbReference>
<evidence type="ECO:0000313" key="2">
    <source>
        <dbReference type="EMBL" id="GME80807.1"/>
    </source>
</evidence>
<gene>
    <name evidence="2" type="ORF">Amon01_000990300</name>
</gene>
<organism evidence="2 3">
    <name type="scientific">Ambrosiozyma monospora</name>
    <name type="common">Yeast</name>
    <name type="synonym">Endomycopsis monosporus</name>
    <dbReference type="NCBI Taxonomy" id="43982"/>
    <lineage>
        <taxon>Eukaryota</taxon>
        <taxon>Fungi</taxon>
        <taxon>Dikarya</taxon>
        <taxon>Ascomycota</taxon>
        <taxon>Saccharomycotina</taxon>
        <taxon>Pichiomycetes</taxon>
        <taxon>Pichiales</taxon>
        <taxon>Pichiaceae</taxon>
        <taxon>Ambrosiozyma</taxon>
    </lineage>
</organism>
<evidence type="ECO:0000313" key="3">
    <source>
        <dbReference type="Proteomes" id="UP001165063"/>
    </source>
</evidence>
<feature type="compositionally biased region" description="Polar residues" evidence="1">
    <location>
        <begin position="1"/>
        <end position="19"/>
    </location>
</feature>
<comment type="caution">
    <text evidence="2">The sequence shown here is derived from an EMBL/GenBank/DDBJ whole genome shotgun (WGS) entry which is preliminary data.</text>
</comment>
<sequence>MNNLNQPQKQTKLQKATTFQPQAQTRRQQEQLSQQIYHGVGSTDPIKSLPNPFSMHSKSMWIPKSLAAEWVVASEQVEMRTWSGLGKTSTV</sequence>
<evidence type="ECO:0000256" key="1">
    <source>
        <dbReference type="SAM" id="MobiDB-lite"/>
    </source>
</evidence>
<feature type="compositionally biased region" description="Low complexity" evidence="1">
    <location>
        <begin position="20"/>
        <end position="33"/>
    </location>
</feature>
<proteinExistence type="predicted"/>
<dbReference type="Proteomes" id="UP001165063">
    <property type="component" value="Unassembled WGS sequence"/>
</dbReference>
<reference evidence="2" key="1">
    <citation type="submission" date="2023-04" db="EMBL/GenBank/DDBJ databases">
        <title>Ambrosiozyma monospora NBRC 1965.</title>
        <authorList>
            <person name="Ichikawa N."/>
            <person name="Sato H."/>
            <person name="Tonouchi N."/>
        </authorList>
    </citation>
    <scope>NUCLEOTIDE SEQUENCE</scope>
    <source>
        <strain evidence="2">NBRC 1965</strain>
    </source>
</reference>
<feature type="region of interest" description="Disordered" evidence="1">
    <location>
        <begin position="1"/>
        <end position="33"/>
    </location>
</feature>